<reference evidence="3 4" key="1">
    <citation type="submission" date="2007-01" db="EMBL/GenBank/DDBJ databases">
        <authorList>
            <person name="DeShazer D."/>
            <person name="Woods D.E."/>
            <person name="Nierman W.C."/>
        </authorList>
    </citation>
    <scope>NUCLEOTIDE SEQUENCE [LARGE SCALE GENOMIC DNA]</scope>
    <source>
        <strain evidence="3 4">NCTC 10229</strain>
    </source>
</reference>
<sequence>MCAYVHVCVCVRMRAPARAVRAVRVAGAARMRRRSAMGRRAMVRRGGGRRPSFGRPPIACEPARAAVACGVRVSRAPRQSRRNTMSLKFYGHPFSLYCQKVLIALYEYDVPFEWCLLAGDTPQASAEFAARWPLKHMPMLVDGERTIVESTILIEYLGLRRPASVRLVPADAGVALDARMMDRFFDCYVSTPVQKIVFDALRPQAERDARGVADARRMLDTSYAWLERTLDGRDWAAGGAFTLADCAAAPSLFYADWAHPIDSALQRVTAYRERLLARPSFARAVDEARPYRHLFPLGAPERD</sequence>
<dbReference type="PROSITE" id="PS50405">
    <property type="entry name" value="GST_CTER"/>
    <property type="match status" value="1"/>
</dbReference>
<dbReference type="SFLD" id="SFLDS00019">
    <property type="entry name" value="Glutathione_Transferase_(cytos"/>
    <property type="match status" value="1"/>
</dbReference>
<feature type="domain" description="GST C-terminal" evidence="2">
    <location>
        <begin position="171"/>
        <end position="294"/>
    </location>
</feature>
<dbReference type="InterPro" id="IPR036282">
    <property type="entry name" value="Glutathione-S-Trfase_C_sf"/>
</dbReference>
<dbReference type="Proteomes" id="UP000002283">
    <property type="component" value="Chromosome II"/>
</dbReference>
<dbReference type="InterPro" id="IPR040079">
    <property type="entry name" value="Glutathione_S-Trfase"/>
</dbReference>
<dbReference type="InterPro" id="IPR010987">
    <property type="entry name" value="Glutathione-S-Trfase_C-like"/>
</dbReference>
<dbReference type="InterPro" id="IPR036249">
    <property type="entry name" value="Thioredoxin-like_sf"/>
</dbReference>
<dbReference type="SUPFAM" id="SSF52833">
    <property type="entry name" value="Thioredoxin-like"/>
    <property type="match status" value="1"/>
</dbReference>
<dbReference type="CDD" id="cd00299">
    <property type="entry name" value="GST_C_family"/>
    <property type="match status" value="1"/>
</dbReference>
<organism evidence="3 4">
    <name type="scientific">Burkholderia mallei (strain NCTC 10229)</name>
    <dbReference type="NCBI Taxonomy" id="412022"/>
    <lineage>
        <taxon>Bacteria</taxon>
        <taxon>Pseudomonadati</taxon>
        <taxon>Pseudomonadota</taxon>
        <taxon>Betaproteobacteria</taxon>
        <taxon>Burkholderiales</taxon>
        <taxon>Burkholderiaceae</taxon>
        <taxon>Burkholderia</taxon>
        <taxon>pseudomallei group</taxon>
    </lineage>
</organism>
<evidence type="ECO:0000313" key="3">
    <source>
        <dbReference type="EMBL" id="ABM99880.1"/>
    </source>
</evidence>
<dbReference type="PANTHER" id="PTHR44051:SF8">
    <property type="entry name" value="GLUTATHIONE S-TRANSFERASE GSTA"/>
    <property type="match status" value="1"/>
</dbReference>
<dbReference type="CDD" id="cd00570">
    <property type="entry name" value="GST_N_family"/>
    <property type="match status" value="1"/>
</dbReference>
<dbReference type="HOGENOM" id="CLU_011226_5_3_4"/>
<dbReference type="EMBL" id="CP000545">
    <property type="protein sequence ID" value="ABM99880.1"/>
    <property type="molecule type" value="Genomic_DNA"/>
</dbReference>
<evidence type="ECO:0000259" key="2">
    <source>
        <dbReference type="PROSITE" id="PS50405"/>
    </source>
</evidence>
<dbReference type="KEGG" id="bml:BMA10229_0044"/>
<dbReference type="Gene3D" id="1.20.1050.10">
    <property type="match status" value="1"/>
</dbReference>
<dbReference type="Gene3D" id="3.40.30.10">
    <property type="entry name" value="Glutaredoxin"/>
    <property type="match status" value="1"/>
</dbReference>
<keyword evidence="3" id="KW-0808">Transferase</keyword>
<feature type="domain" description="GST N-terminal" evidence="1">
    <location>
        <begin position="85"/>
        <end position="165"/>
    </location>
</feature>
<dbReference type="InterPro" id="IPR004046">
    <property type="entry name" value="GST_C"/>
</dbReference>
<dbReference type="Pfam" id="PF00043">
    <property type="entry name" value="GST_C"/>
    <property type="match status" value="1"/>
</dbReference>
<name>A2RW01_BURM9</name>
<dbReference type="Pfam" id="PF13417">
    <property type="entry name" value="GST_N_3"/>
    <property type="match status" value="1"/>
</dbReference>
<dbReference type="InterPro" id="IPR004045">
    <property type="entry name" value="Glutathione_S-Trfase_N"/>
</dbReference>
<dbReference type="GO" id="GO:0016740">
    <property type="term" value="F:transferase activity"/>
    <property type="evidence" value="ECO:0007669"/>
    <property type="project" value="UniProtKB-KW"/>
</dbReference>
<proteinExistence type="predicted"/>
<dbReference type="SFLD" id="SFLDG00358">
    <property type="entry name" value="Main_(cytGST)"/>
    <property type="match status" value="1"/>
</dbReference>
<evidence type="ECO:0000313" key="4">
    <source>
        <dbReference type="Proteomes" id="UP000002283"/>
    </source>
</evidence>
<dbReference type="AlphaFoldDB" id="A2RW01"/>
<dbReference type="PANTHER" id="PTHR44051">
    <property type="entry name" value="GLUTATHIONE S-TRANSFERASE-RELATED"/>
    <property type="match status" value="1"/>
</dbReference>
<dbReference type="PROSITE" id="PS50404">
    <property type="entry name" value="GST_NTER"/>
    <property type="match status" value="1"/>
</dbReference>
<protein>
    <submittedName>
        <fullName evidence="3">Putative glutathione S-transferase</fullName>
    </submittedName>
</protein>
<gene>
    <name evidence="3" type="ordered locus">BMA10229_0044</name>
</gene>
<dbReference type="SUPFAM" id="SSF47616">
    <property type="entry name" value="GST C-terminal domain-like"/>
    <property type="match status" value="1"/>
</dbReference>
<accession>A2RW01</accession>
<evidence type="ECO:0000259" key="1">
    <source>
        <dbReference type="PROSITE" id="PS50404"/>
    </source>
</evidence>